<feature type="domain" description="SGNH" evidence="1">
    <location>
        <begin position="25"/>
        <end position="173"/>
    </location>
</feature>
<dbReference type="PANTHER" id="PTHR23028">
    <property type="entry name" value="ACETYLTRANSFERASE"/>
    <property type="match status" value="1"/>
</dbReference>
<evidence type="ECO:0000313" key="3">
    <source>
        <dbReference type="Proteomes" id="UP000252519"/>
    </source>
</evidence>
<reference evidence="2 3" key="1">
    <citation type="submission" date="2014-10" db="EMBL/GenBank/DDBJ databases">
        <title>Draft genome of the hookworm Ancylostoma caninum.</title>
        <authorList>
            <person name="Mitreva M."/>
        </authorList>
    </citation>
    <scope>NUCLEOTIDE SEQUENCE [LARGE SCALE GENOMIC DNA]</scope>
    <source>
        <strain evidence="2 3">Baltimore</strain>
    </source>
</reference>
<dbReference type="InterPro" id="IPR043968">
    <property type="entry name" value="SGNH"/>
</dbReference>
<evidence type="ECO:0000313" key="2">
    <source>
        <dbReference type="EMBL" id="RCN47365.1"/>
    </source>
</evidence>
<sequence>MTNTDYPWCDKEVNNSLQVFYTFKPDIVFVLIRSMKTSKKWLNTSEPIKEDLIFRDYMNRMSEMEGVARKVYLLQALPSCVDACTQKALDFTSAGRPLRDLKEDLINRDDFFARMRISEVGRRCKKCEIIDYLPLLVDENGRYLGYDAETNLMFLDDINHFTRFGKERIQIVFNQLAKKFGETGL</sequence>
<proteinExistence type="predicted"/>
<gene>
    <name evidence="2" type="ORF">ANCCAN_06653</name>
</gene>
<accession>A0A368GWH4</accession>
<keyword evidence="3" id="KW-1185">Reference proteome</keyword>
<protein>
    <recommendedName>
        <fullName evidence="1">SGNH domain-containing protein</fullName>
    </recommendedName>
</protein>
<dbReference type="Pfam" id="PF19040">
    <property type="entry name" value="SGNH"/>
    <property type="match status" value="1"/>
</dbReference>
<dbReference type="OrthoDB" id="5840294at2759"/>
<organism evidence="2 3">
    <name type="scientific">Ancylostoma caninum</name>
    <name type="common">Dog hookworm</name>
    <dbReference type="NCBI Taxonomy" id="29170"/>
    <lineage>
        <taxon>Eukaryota</taxon>
        <taxon>Metazoa</taxon>
        <taxon>Ecdysozoa</taxon>
        <taxon>Nematoda</taxon>
        <taxon>Chromadorea</taxon>
        <taxon>Rhabditida</taxon>
        <taxon>Rhabditina</taxon>
        <taxon>Rhabditomorpha</taxon>
        <taxon>Strongyloidea</taxon>
        <taxon>Ancylostomatidae</taxon>
        <taxon>Ancylostomatinae</taxon>
        <taxon>Ancylostoma</taxon>
    </lineage>
</organism>
<evidence type="ECO:0000259" key="1">
    <source>
        <dbReference type="Pfam" id="PF19040"/>
    </source>
</evidence>
<dbReference type="Proteomes" id="UP000252519">
    <property type="component" value="Unassembled WGS sequence"/>
</dbReference>
<comment type="caution">
    <text evidence="2">The sequence shown here is derived from an EMBL/GenBank/DDBJ whole genome shotgun (WGS) entry which is preliminary data.</text>
</comment>
<dbReference type="AlphaFoldDB" id="A0A368GWH4"/>
<dbReference type="EMBL" id="JOJR01000064">
    <property type="protein sequence ID" value="RCN47365.1"/>
    <property type="molecule type" value="Genomic_DNA"/>
</dbReference>
<name>A0A368GWH4_ANCCA</name>
<dbReference type="InterPro" id="IPR050879">
    <property type="entry name" value="Acyltransferase_3"/>
</dbReference>